<evidence type="ECO:0000313" key="5">
    <source>
        <dbReference type="Proteomes" id="UP000317650"/>
    </source>
</evidence>
<dbReference type="GO" id="GO:0005635">
    <property type="term" value="C:nuclear envelope"/>
    <property type="evidence" value="ECO:0007669"/>
    <property type="project" value="TreeGrafter"/>
</dbReference>
<keyword evidence="1" id="KW-0862">Zinc</keyword>
<feature type="compositionally biased region" description="Low complexity" evidence="2">
    <location>
        <begin position="230"/>
        <end position="244"/>
    </location>
</feature>
<dbReference type="STRING" id="52838.A0A4S8I9N8"/>
<feature type="compositionally biased region" description="Polar residues" evidence="2">
    <location>
        <begin position="245"/>
        <end position="254"/>
    </location>
</feature>
<feature type="region of interest" description="Disordered" evidence="2">
    <location>
        <begin position="223"/>
        <end position="264"/>
    </location>
</feature>
<dbReference type="Proteomes" id="UP000317650">
    <property type="component" value="Chromosome 2"/>
</dbReference>
<dbReference type="CDD" id="cd23122">
    <property type="entry name" value="RING-H2_RHF2A"/>
    <property type="match status" value="1"/>
</dbReference>
<evidence type="ECO:0000256" key="2">
    <source>
        <dbReference type="SAM" id="MobiDB-lite"/>
    </source>
</evidence>
<protein>
    <recommendedName>
        <fullName evidence="3">RING-type domain-containing protein</fullName>
    </recommendedName>
</protein>
<dbReference type="FunFam" id="3.30.40.10:FF:000746">
    <property type="entry name" value="E3 ubiquitin-protein ligase RHF2A"/>
    <property type="match status" value="1"/>
</dbReference>
<dbReference type="GO" id="GO:0071763">
    <property type="term" value="P:nuclear membrane organization"/>
    <property type="evidence" value="ECO:0007669"/>
    <property type="project" value="TreeGrafter"/>
</dbReference>
<evidence type="ECO:0000256" key="1">
    <source>
        <dbReference type="PROSITE-ProRule" id="PRU00175"/>
    </source>
</evidence>
<dbReference type="InterPro" id="IPR013083">
    <property type="entry name" value="Znf_RING/FYVE/PHD"/>
</dbReference>
<organism evidence="4 5">
    <name type="scientific">Musa balbisiana</name>
    <name type="common">Banana</name>
    <dbReference type="NCBI Taxonomy" id="52838"/>
    <lineage>
        <taxon>Eukaryota</taxon>
        <taxon>Viridiplantae</taxon>
        <taxon>Streptophyta</taxon>
        <taxon>Embryophyta</taxon>
        <taxon>Tracheophyta</taxon>
        <taxon>Spermatophyta</taxon>
        <taxon>Magnoliopsida</taxon>
        <taxon>Liliopsida</taxon>
        <taxon>Zingiberales</taxon>
        <taxon>Musaceae</taxon>
        <taxon>Musa</taxon>
    </lineage>
</organism>
<feature type="domain" description="RING-type" evidence="3">
    <location>
        <begin position="30"/>
        <end position="70"/>
    </location>
</feature>
<dbReference type="PANTHER" id="PTHR33416">
    <property type="entry name" value="NUCLEAR PORE COMPLEX PROTEIN NUP1"/>
    <property type="match status" value="1"/>
</dbReference>
<accession>A0A4S8I9N8</accession>
<dbReference type="EMBL" id="PYDT01000011">
    <property type="protein sequence ID" value="THU44715.1"/>
    <property type="molecule type" value="Genomic_DNA"/>
</dbReference>
<reference evidence="4 5" key="1">
    <citation type="journal article" date="2019" name="Nat. Plants">
        <title>Genome sequencing of Musa balbisiana reveals subgenome evolution and function divergence in polyploid bananas.</title>
        <authorList>
            <person name="Yao X."/>
        </authorList>
    </citation>
    <scope>NUCLEOTIDE SEQUENCE [LARGE SCALE GENOMIC DNA]</scope>
    <source>
        <strain evidence="5">cv. DH-PKW</strain>
        <tissue evidence="4">Leaves</tissue>
    </source>
</reference>
<dbReference type="Gene3D" id="3.30.40.10">
    <property type="entry name" value="Zinc/RING finger domain, C3HC4 (zinc finger)"/>
    <property type="match status" value="1"/>
</dbReference>
<keyword evidence="5" id="KW-1185">Reference proteome</keyword>
<dbReference type="PANTHER" id="PTHR33416:SF20">
    <property type="entry name" value="NUCLEAR PORE COMPLEX PROTEIN NUP1"/>
    <property type="match status" value="1"/>
</dbReference>
<dbReference type="Pfam" id="PF13639">
    <property type="entry name" value="zf-RING_2"/>
    <property type="match status" value="1"/>
</dbReference>
<dbReference type="GO" id="GO:0008270">
    <property type="term" value="F:zinc ion binding"/>
    <property type="evidence" value="ECO:0007669"/>
    <property type="project" value="UniProtKB-KW"/>
</dbReference>
<sequence length="1207" mass="131402">MDETAKMESHLSSAAAFVEGGIQDACDDACSICLEAFCESDPSTVTGCKHEFHLQCILEWCQRSSQCPMCWQSISLKDSTSQELLEAVERERNIRLNHARTTTIFHHPALGDFELQHLPVGGSDAELEERIIQHLAAAAAMGRAHHIARREGRVRSGSHGRPQYLVFSTNSNTPSVGSVSASSAPIGENELAPAIIAANSSATITTPGEEPAEVTNVSPAHASQVPFLTPGSSSNPQRSSISSPRTPAQSSPVSQEPGPSDFQSFSETLKSRLNAVSMRYKESIAKSTRGWRERLFSRNNTVADIGSEVRREVNAGIATVSRMMERLDTRETRRMSGVSAPSDEVHSAVKSTLGREAEVEATGAMLGKIAWLCISYDLRVTVEIQRIQKFCVSDATEVHRSSAEEYVYVRIPYAYGRAVVCDSSGSVLLPPISSRFPHPPTLYLLSLRTQSRILLFFTPPVPLPLFIQALSVLEIRPLRPMAAYEGGGGIGGKFPKRPFRRAPATPYERPPAAVRPARGHPAETRGNGWLSKLVDPASRIIAWSASRLFSSSVFQKRLGPLGFCCFLGSVVFLFITQLLNLWKKSLKNIVLIEFDHMTQLLRSRTVEPSTPEVAVNSGNKEMANVPYQANNKQQCAIEPTHIQPASSYYKNDKEVVSEQEERGISGLNGNDATPVNLIVPKEGAALPTEIAKAYMSSRPFKVSPANLSGQNKLFREDKALPSGTPYGKKISDRPMALRSAVCISGPPETKPNSYLSPKLNGRSAIYKMSRSPYFKPHLMGDKLLMDGYGGPSSSSQSMSTNIIHPGARQMLKRRSSVLDDDIGSFGPTRRTRQKSNLMSPLKSSYSSVGHFLPSSSTHVDRGSIIPRQKLYHLNEQKNNHAESQASENGGMPFVPVPLQSSEMARKILQQLDKLAPSPKEKSSKLKIVTNDSPHTLTQNMLGGRALKSMEEIDTSKFVNVQANGSLEAASDSHQEGYAISHKKDEAEENASTKHAVKGVQVISTASILKKPNIVGTEAKPTVTTANVAVVPGANTIFTRKKPSFQMSAPEDLDMLDDDSYNIKNSSSPAIIVDNKSESNSEVETTHVAKTNLEKSVESSSIGMHVSTAILDRDPQKINNCSGTDKMDGFPFPAIPASNSFKLPSVCPMLVTSLEKSATQNEEVSASTSKIVLNTHSFGSPSTYADSSVSKFAVRLVFFFIIQSLSSK</sequence>
<evidence type="ECO:0000313" key="4">
    <source>
        <dbReference type="EMBL" id="THU44715.1"/>
    </source>
</evidence>
<dbReference type="SUPFAM" id="SSF57850">
    <property type="entry name" value="RING/U-box"/>
    <property type="match status" value="1"/>
</dbReference>
<dbReference type="PROSITE" id="PS50089">
    <property type="entry name" value="ZF_RING_2"/>
    <property type="match status" value="1"/>
</dbReference>
<dbReference type="SMART" id="SM00184">
    <property type="entry name" value="RING"/>
    <property type="match status" value="1"/>
</dbReference>
<dbReference type="AlphaFoldDB" id="A0A4S8I9N8"/>
<name>A0A4S8I9N8_MUSBA</name>
<evidence type="ECO:0000259" key="3">
    <source>
        <dbReference type="PROSITE" id="PS50089"/>
    </source>
</evidence>
<feature type="region of interest" description="Disordered" evidence="2">
    <location>
        <begin position="819"/>
        <end position="840"/>
    </location>
</feature>
<dbReference type="InterPro" id="IPR001841">
    <property type="entry name" value="Znf_RING"/>
</dbReference>
<keyword evidence="1" id="KW-0479">Metal-binding</keyword>
<proteinExistence type="predicted"/>
<gene>
    <name evidence="4" type="ORF">C4D60_Mb02t10260</name>
</gene>
<keyword evidence="1" id="KW-0863">Zinc-finger</keyword>
<comment type="caution">
    <text evidence="4">The sequence shown here is derived from an EMBL/GenBank/DDBJ whole genome shotgun (WGS) entry which is preliminary data.</text>
</comment>